<gene>
    <name evidence="1" type="ORF">KJ970_15145</name>
</gene>
<dbReference type="AlphaFoldDB" id="A0A948W4I5"/>
<evidence type="ECO:0008006" key="3">
    <source>
        <dbReference type="Google" id="ProtNLM"/>
    </source>
</evidence>
<protein>
    <recommendedName>
        <fullName evidence="3">GNAT family N-acetyltransferase</fullName>
    </recommendedName>
</protein>
<dbReference type="SUPFAM" id="SSF55729">
    <property type="entry name" value="Acyl-CoA N-acyltransferases (Nat)"/>
    <property type="match status" value="1"/>
</dbReference>
<comment type="caution">
    <text evidence="1">The sequence shown here is derived from an EMBL/GenBank/DDBJ whole genome shotgun (WGS) entry which is preliminary data.</text>
</comment>
<evidence type="ECO:0000313" key="2">
    <source>
        <dbReference type="Proteomes" id="UP000777784"/>
    </source>
</evidence>
<evidence type="ECO:0000313" key="1">
    <source>
        <dbReference type="EMBL" id="MBU2692257.1"/>
    </source>
</evidence>
<organism evidence="1 2">
    <name type="scientific">Eiseniibacteriota bacterium</name>
    <dbReference type="NCBI Taxonomy" id="2212470"/>
    <lineage>
        <taxon>Bacteria</taxon>
        <taxon>Candidatus Eiseniibacteriota</taxon>
    </lineage>
</organism>
<dbReference type="InterPro" id="IPR016181">
    <property type="entry name" value="Acyl_CoA_acyltransferase"/>
</dbReference>
<accession>A0A948W4I5</accession>
<dbReference type="Proteomes" id="UP000777784">
    <property type="component" value="Unassembled WGS sequence"/>
</dbReference>
<dbReference type="Gene3D" id="3.40.630.30">
    <property type="match status" value="2"/>
</dbReference>
<sequence>MEPVNDHPSTERKIRLEPLKVEDFPLIRPWIEPRVFRIFHEPVDNAQLKRLLTKYESGRPQSLGLRIVRTSDEQLIGVIHSTIDWKNNLAHVGQIVLGDLMHRNAGFKVEGLMREATRIQDGYVSWYSMSILEEEWKDQS</sequence>
<name>A0A948W4I5_UNCEI</name>
<dbReference type="EMBL" id="JAHJDP010000087">
    <property type="protein sequence ID" value="MBU2692257.1"/>
    <property type="molecule type" value="Genomic_DNA"/>
</dbReference>
<reference evidence="1" key="1">
    <citation type="submission" date="2021-05" db="EMBL/GenBank/DDBJ databases">
        <title>Energy efficiency and biological interactions define the core microbiome of deep oligotrophic groundwater.</title>
        <authorList>
            <person name="Mehrshad M."/>
            <person name="Lopez-Fernandez M."/>
            <person name="Bell E."/>
            <person name="Bernier-Latmani R."/>
            <person name="Bertilsson S."/>
            <person name="Dopson M."/>
        </authorList>
    </citation>
    <scope>NUCLEOTIDE SEQUENCE</scope>
    <source>
        <strain evidence="1">Modern_marine.mb.64</strain>
    </source>
</reference>
<proteinExistence type="predicted"/>